<dbReference type="Proteomes" id="UP000769157">
    <property type="component" value="Unassembled WGS sequence"/>
</dbReference>
<dbReference type="OrthoDB" id="10616607at2759"/>
<feature type="region of interest" description="Disordered" evidence="1">
    <location>
        <begin position="286"/>
        <end position="326"/>
    </location>
</feature>
<feature type="compositionally biased region" description="Basic and acidic residues" evidence="1">
    <location>
        <begin position="478"/>
        <end position="488"/>
    </location>
</feature>
<feature type="region of interest" description="Disordered" evidence="1">
    <location>
        <begin position="379"/>
        <end position="414"/>
    </location>
</feature>
<evidence type="ECO:0000256" key="1">
    <source>
        <dbReference type="SAM" id="MobiDB-lite"/>
    </source>
</evidence>
<evidence type="ECO:0000313" key="2">
    <source>
        <dbReference type="EMBL" id="KAH3668312.1"/>
    </source>
</evidence>
<comment type="caution">
    <text evidence="2">The sequence shown here is derived from an EMBL/GenBank/DDBJ whole genome shotgun (WGS) entry which is preliminary data.</text>
</comment>
<evidence type="ECO:0000313" key="3">
    <source>
        <dbReference type="Proteomes" id="UP000769157"/>
    </source>
</evidence>
<organism evidence="2 3">
    <name type="scientific">Ogataea philodendri</name>
    <dbReference type="NCBI Taxonomy" id="1378263"/>
    <lineage>
        <taxon>Eukaryota</taxon>
        <taxon>Fungi</taxon>
        <taxon>Dikarya</taxon>
        <taxon>Ascomycota</taxon>
        <taxon>Saccharomycotina</taxon>
        <taxon>Pichiomycetes</taxon>
        <taxon>Pichiales</taxon>
        <taxon>Pichiaceae</taxon>
        <taxon>Ogataea</taxon>
    </lineage>
</organism>
<feature type="compositionally biased region" description="Polar residues" evidence="1">
    <location>
        <begin position="286"/>
        <end position="296"/>
    </location>
</feature>
<protein>
    <submittedName>
        <fullName evidence="2">Uncharacterized protein</fullName>
    </submittedName>
</protein>
<feature type="compositionally biased region" description="Basic and acidic residues" evidence="1">
    <location>
        <begin position="297"/>
        <end position="311"/>
    </location>
</feature>
<dbReference type="RefSeq" id="XP_046062726.1">
    <property type="nucleotide sequence ID" value="XM_046202895.1"/>
</dbReference>
<accession>A0A9P8PA99</accession>
<proteinExistence type="predicted"/>
<feature type="compositionally biased region" description="Basic and acidic residues" evidence="1">
    <location>
        <begin position="455"/>
        <end position="467"/>
    </location>
</feature>
<feature type="compositionally biased region" description="Polar residues" evidence="1">
    <location>
        <begin position="383"/>
        <end position="398"/>
    </location>
</feature>
<sequence length="549" mass="60417">MSFYSFIVSAKRIFVLELVDTHNPVLTGKGLLHNVHGDRLGVVGAQFLLSDPVNRIVASINVSKPVERQFVHQRVLHGVGSQVVHSVGASICEIVALVDLFGPNSFRDSHHPQELVDVVSRVANESTENHKHIVNAQLSHDHLGFLLRRGHSTSDSSNVSVVPGVVINKRGSVSHATNLVAVVPPGHHLGVFRSVHPQPVVGFSVVINQHLGAVRSSGSQDHRRRRVGIGCYPSAVLDVECEVENERGTDNHLGNQGEQRVFGLILLVVPPVGHLFSDVEIDVEQSSQSDTCANTDNRGKSQHQSDHDTGKVRAQHGVHNDKHGRVGKLLETEIHSNRKQPDHEVEIKEERGPWSRLVFGHRSNDGDVHLSIVGVPKGVESSCPRSNQTQFGGSNQTSDAHRGHNSTESVHQSSEFLWRKSVFQEPDKRNLHGHQGSQRVPCAVGCVDFVVEPAHQQEDEHVQRNDVGDEDVSTPSTDHVEVEDGGQRAVEHRTCVDGLDPEEERDQQQGDCNCLVIIRSGNRSRDVTWGDSHEHGTEQRACFFRSESG</sequence>
<dbReference type="EMBL" id="JAEUBE010000158">
    <property type="protein sequence ID" value="KAH3668312.1"/>
    <property type="molecule type" value="Genomic_DNA"/>
</dbReference>
<dbReference type="GeneID" id="70234033"/>
<dbReference type="AlphaFoldDB" id="A0A9P8PA99"/>
<gene>
    <name evidence="2" type="ORF">OGAPHI_002066</name>
</gene>
<name>A0A9P8PA99_9ASCO</name>
<keyword evidence="3" id="KW-1185">Reference proteome</keyword>
<feature type="region of interest" description="Disordered" evidence="1">
    <location>
        <begin position="455"/>
        <end position="488"/>
    </location>
</feature>
<reference evidence="2" key="2">
    <citation type="submission" date="2021-01" db="EMBL/GenBank/DDBJ databases">
        <authorList>
            <person name="Schikora-Tamarit M.A."/>
        </authorList>
    </citation>
    <scope>NUCLEOTIDE SEQUENCE</scope>
    <source>
        <strain evidence="2">CBS6075</strain>
    </source>
</reference>
<reference evidence="2" key="1">
    <citation type="journal article" date="2021" name="Open Biol.">
        <title>Shared evolutionary footprints suggest mitochondrial oxidative damage underlies multiple complex I losses in fungi.</title>
        <authorList>
            <person name="Schikora-Tamarit M.A."/>
            <person name="Marcet-Houben M."/>
            <person name="Nosek J."/>
            <person name="Gabaldon T."/>
        </authorList>
    </citation>
    <scope>NUCLEOTIDE SEQUENCE</scope>
    <source>
        <strain evidence="2">CBS6075</strain>
    </source>
</reference>